<gene>
    <name evidence="2" type="ORF">DY000_02023109</name>
</gene>
<sequence>MARVLRPRPYPRTELIRVVQPRRLLQTTQLSASIPRHLLLRNGHPRSSSSITGSIREQTTARKLQIKLLRRVLASPPAYPSCSSSFSPSPESSRRSVHHQPHTVVVVVSLRHLNLHVELSSVTRLKLHAFVSPAVAVVGGRNQARRRQQDPARRTIDLSNEAAKA</sequence>
<comment type="caution">
    <text evidence="2">The sequence shown here is derived from an EMBL/GenBank/DDBJ whole genome shotgun (WGS) entry which is preliminary data.</text>
</comment>
<name>A0ABQ7EBU9_BRACR</name>
<dbReference type="Proteomes" id="UP000266723">
    <property type="component" value="Unassembled WGS sequence"/>
</dbReference>
<feature type="region of interest" description="Disordered" evidence="1">
    <location>
        <begin position="76"/>
        <end position="98"/>
    </location>
</feature>
<feature type="compositionally biased region" description="Low complexity" evidence="1">
    <location>
        <begin position="80"/>
        <end position="91"/>
    </location>
</feature>
<accession>A0ABQ7EBU9</accession>
<protein>
    <submittedName>
        <fullName evidence="2">Uncharacterized protein</fullName>
    </submittedName>
</protein>
<evidence type="ECO:0000313" key="3">
    <source>
        <dbReference type="Proteomes" id="UP000266723"/>
    </source>
</evidence>
<proteinExistence type="predicted"/>
<dbReference type="EMBL" id="QGKV02000299">
    <property type="protein sequence ID" value="KAF3594322.1"/>
    <property type="molecule type" value="Genomic_DNA"/>
</dbReference>
<organism evidence="2 3">
    <name type="scientific">Brassica cretica</name>
    <name type="common">Mustard</name>
    <dbReference type="NCBI Taxonomy" id="69181"/>
    <lineage>
        <taxon>Eukaryota</taxon>
        <taxon>Viridiplantae</taxon>
        <taxon>Streptophyta</taxon>
        <taxon>Embryophyta</taxon>
        <taxon>Tracheophyta</taxon>
        <taxon>Spermatophyta</taxon>
        <taxon>Magnoliopsida</taxon>
        <taxon>eudicotyledons</taxon>
        <taxon>Gunneridae</taxon>
        <taxon>Pentapetalae</taxon>
        <taxon>rosids</taxon>
        <taxon>malvids</taxon>
        <taxon>Brassicales</taxon>
        <taxon>Brassicaceae</taxon>
        <taxon>Brassiceae</taxon>
        <taxon>Brassica</taxon>
    </lineage>
</organism>
<evidence type="ECO:0000256" key="1">
    <source>
        <dbReference type="SAM" id="MobiDB-lite"/>
    </source>
</evidence>
<keyword evidence="3" id="KW-1185">Reference proteome</keyword>
<reference evidence="2 3" key="1">
    <citation type="journal article" date="2020" name="BMC Genomics">
        <title>Intraspecific diversification of the crop wild relative Brassica cretica Lam. using demographic model selection.</title>
        <authorList>
            <person name="Kioukis A."/>
            <person name="Michalopoulou V.A."/>
            <person name="Briers L."/>
            <person name="Pirintsos S."/>
            <person name="Studholme D.J."/>
            <person name="Pavlidis P."/>
            <person name="Sarris P.F."/>
        </authorList>
    </citation>
    <scope>NUCLEOTIDE SEQUENCE [LARGE SCALE GENOMIC DNA]</scope>
    <source>
        <strain evidence="3">cv. PFS-1207/04</strain>
    </source>
</reference>
<evidence type="ECO:0000313" key="2">
    <source>
        <dbReference type="EMBL" id="KAF3594322.1"/>
    </source>
</evidence>